<feature type="compositionally biased region" description="Polar residues" evidence="1">
    <location>
        <begin position="18"/>
        <end position="27"/>
    </location>
</feature>
<comment type="caution">
    <text evidence="2">The sequence shown here is derived from an EMBL/GenBank/DDBJ whole genome shotgun (WGS) entry which is preliminary data.</text>
</comment>
<dbReference type="EMBL" id="JBANRG010000062">
    <property type="protein sequence ID" value="KAK7441585.1"/>
    <property type="molecule type" value="Genomic_DNA"/>
</dbReference>
<gene>
    <name evidence="2" type="ORF">VKT23_016577</name>
</gene>
<evidence type="ECO:0000256" key="1">
    <source>
        <dbReference type="SAM" id="MobiDB-lite"/>
    </source>
</evidence>
<evidence type="ECO:0000313" key="2">
    <source>
        <dbReference type="EMBL" id="KAK7441585.1"/>
    </source>
</evidence>
<protein>
    <submittedName>
        <fullName evidence="2">Uncharacterized protein</fullName>
    </submittedName>
</protein>
<proteinExistence type="predicted"/>
<dbReference type="Proteomes" id="UP001498398">
    <property type="component" value="Unassembled WGS sequence"/>
</dbReference>
<accession>A0ABR1IYW9</accession>
<sequence>MNQLSSNPSYPSPVMRTPPTTSGVLDTSSLSRRGSERSSLHLDSQSEWNPDILVEKASPQLLKKLNGGSTLSVSRISI</sequence>
<keyword evidence="3" id="KW-1185">Reference proteome</keyword>
<feature type="region of interest" description="Disordered" evidence="1">
    <location>
        <begin position="1"/>
        <end position="49"/>
    </location>
</feature>
<name>A0ABR1IYW9_9AGAR</name>
<organism evidence="2 3">
    <name type="scientific">Marasmiellus scandens</name>
    <dbReference type="NCBI Taxonomy" id="2682957"/>
    <lineage>
        <taxon>Eukaryota</taxon>
        <taxon>Fungi</taxon>
        <taxon>Dikarya</taxon>
        <taxon>Basidiomycota</taxon>
        <taxon>Agaricomycotina</taxon>
        <taxon>Agaricomycetes</taxon>
        <taxon>Agaricomycetidae</taxon>
        <taxon>Agaricales</taxon>
        <taxon>Marasmiineae</taxon>
        <taxon>Omphalotaceae</taxon>
        <taxon>Marasmiellus</taxon>
    </lineage>
</organism>
<reference evidence="2 3" key="1">
    <citation type="submission" date="2024-01" db="EMBL/GenBank/DDBJ databases">
        <title>A draft genome for the cacao thread blight pathogen Marasmiellus scandens.</title>
        <authorList>
            <person name="Baruah I.K."/>
            <person name="Leung J."/>
            <person name="Bukari Y."/>
            <person name="Amoako-Attah I."/>
            <person name="Meinhardt L.W."/>
            <person name="Bailey B.A."/>
            <person name="Cohen S.P."/>
        </authorList>
    </citation>
    <scope>NUCLEOTIDE SEQUENCE [LARGE SCALE GENOMIC DNA]</scope>
    <source>
        <strain evidence="2 3">GH-19</strain>
    </source>
</reference>
<evidence type="ECO:0000313" key="3">
    <source>
        <dbReference type="Proteomes" id="UP001498398"/>
    </source>
</evidence>